<comment type="cofactor">
    <cofactor evidence="1">
        <name>Zn(2+)</name>
        <dbReference type="ChEBI" id="CHEBI:29105"/>
    </cofactor>
</comment>
<keyword evidence="4" id="KW-0862">Zinc</keyword>
<dbReference type="AlphaFoldDB" id="A0A8J7RXL7"/>
<accession>A0A8J7RXL7</accession>
<evidence type="ECO:0000256" key="3">
    <source>
        <dbReference type="ARBA" id="ARBA00022801"/>
    </source>
</evidence>
<dbReference type="Proteomes" id="UP000672602">
    <property type="component" value="Unassembled WGS sequence"/>
</dbReference>
<gene>
    <name evidence="6" type="primary">doeB</name>
    <name evidence="6" type="ORF">KAJ83_06355</name>
</gene>
<sequence>MADDIERVSVSIDIEAEGVRHGYLSVPYSHDESAWGAVRVPVATIRNGDGPTVLFTAGNHGDEYEGQIALHKLVRELAADPGQLSGRVIVLPALNAPAVTAGKRTSPIDGGNMNRSFPGDRYGTVTPMIADFVYRHLVPAADAVVDLHSGGRTLSFLPFAAIHDLPDADQRARSLAAMKAFGAPYGLIMTELDSAGMLDTAVEAMGKIFVTTELAGGGTASAETVAIADRGVRNILKHFGMIAGTPDIPGATRFMDMPEGGVHVADDPGLFEIAADLGAAVSKGDLLARIYPLHRTDLPATEIRARIDGVVLQRHFPGLIKVGDCLMILGRDMD</sequence>
<dbReference type="PANTHER" id="PTHR37326:SF1">
    <property type="entry name" value="BLL3975 PROTEIN"/>
    <property type="match status" value="1"/>
</dbReference>
<evidence type="ECO:0000256" key="1">
    <source>
        <dbReference type="ARBA" id="ARBA00001947"/>
    </source>
</evidence>
<dbReference type="RefSeq" id="WP_210681187.1">
    <property type="nucleotide sequence ID" value="NZ_JAGMWN010000002.1"/>
</dbReference>
<dbReference type="PIRSF" id="PIRSF039012">
    <property type="entry name" value="ASP"/>
    <property type="match status" value="1"/>
</dbReference>
<dbReference type="GO" id="GO:0016811">
    <property type="term" value="F:hydrolase activity, acting on carbon-nitrogen (but not peptide) bonds, in linear amides"/>
    <property type="evidence" value="ECO:0007669"/>
    <property type="project" value="InterPro"/>
</dbReference>
<dbReference type="InterPro" id="IPR053138">
    <property type="entry name" value="N-alpha-Ac-DABA_deacetylase"/>
</dbReference>
<dbReference type="EMBL" id="JAGMWN010000002">
    <property type="protein sequence ID" value="MBP5856622.1"/>
    <property type="molecule type" value="Genomic_DNA"/>
</dbReference>
<keyword evidence="7" id="KW-1185">Reference proteome</keyword>
<comment type="caution">
    <text evidence="6">The sequence shown here is derived from an EMBL/GenBank/DDBJ whole genome shotgun (WGS) entry which is preliminary data.</text>
</comment>
<feature type="domain" description="Succinylglutamate desuccinylase/Aspartoacylase catalytic" evidence="5">
    <location>
        <begin position="49"/>
        <end position="238"/>
    </location>
</feature>
<proteinExistence type="predicted"/>
<dbReference type="CDD" id="cd06252">
    <property type="entry name" value="M14_ASTE_ASPA-like"/>
    <property type="match status" value="1"/>
</dbReference>
<dbReference type="NCBIfam" id="TIGR02994">
    <property type="entry name" value="ectoine_eutE"/>
    <property type="match status" value="1"/>
</dbReference>
<dbReference type="InterPro" id="IPR055438">
    <property type="entry name" value="AstE_AspA_cat"/>
</dbReference>
<dbReference type="EC" id="3.5.1.125" evidence="6"/>
<dbReference type="PANTHER" id="PTHR37326">
    <property type="entry name" value="BLL3975 PROTEIN"/>
    <property type="match status" value="1"/>
</dbReference>
<keyword evidence="2" id="KW-0479">Metal-binding</keyword>
<organism evidence="6 7">
    <name type="scientific">Marivibrio halodurans</name>
    <dbReference type="NCBI Taxonomy" id="2039722"/>
    <lineage>
        <taxon>Bacteria</taxon>
        <taxon>Pseudomonadati</taxon>
        <taxon>Pseudomonadota</taxon>
        <taxon>Alphaproteobacteria</taxon>
        <taxon>Rhodospirillales</taxon>
        <taxon>Rhodospirillaceae</taxon>
        <taxon>Marivibrio</taxon>
    </lineage>
</organism>
<evidence type="ECO:0000256" key="4">
    <source>
        <dbReference type="ARBA" id="ARBA00022833"/>
    </source>
</evidence>
<reference evidence="6" key="1">
    <citation type="submission" date="2021-04" db="EMBL/GenBank/DDBJ databases">
        <authorList>
            <person name="Zhang D.-C."/>
        </authorList>
    </citation>
    <scope>NUCLEOTIDE SEQUENCE</scope>
    <source>
        <strain evidence="6">CGMCC 1.15697</strain>
    </source>
</reference>
<keyword evidence="3 6" id="KW-0378">Hydrolase</keyword>
<dbReference type="GO" id="GO:0046872">
    <property type="term" value="F:metal ion binding"/>
    <property type="evidence" value="ECO:0007669"/>
    <property type="project" value="UniProtKB-KW"/>
</dbReference>
<name>A0A8J7RXL7_9PROT</name>
<evidence type="ECO:0000313" key="6">
    <source>
        <dbReference type="EMBL" id="MBP5856622.1"/>
    </source>
</evidence>
<dbReference type="Gene3D" id="3.40.630.10">
    <property type="entry name" value="Zn peptidases"/>
    <property type="match status" value="1"/>
</dbReference>
<dbReference type="InterPro" id="IPR043795">
    <property type="entry name" value="N-alpha-Ac-DABA-like"/>
</dbReference>
<dbReference type="InterPro" id="IPR014336">
    <property type="entry name" value="DoeB"/>
</dbReference>
<evidence type="ECO:0000256" key="2">
    <source>
        <dbReference type="ARBA" id="ARBA00022723"/>
    </source>
</evidence>
<dbReference type="Pfam" id="PF24827">
    <property type="entry name" value="AstE_AspA_cat"/>
    <property type="match status" value="1"/>
</dbReference>
<evidence type="ECO:0000259" key="5">
    <source>
        <dbReference type="Pfam" id="PF24827"/>
    </source>
</evidence>
<evidence type="ECO:0000313" key="7">
    <source>
        <dbReference type="Proteomes" id="UP000672602"/>
    </source>
</evidence>
<protein>
    <submittedName>
        <fullName evidence="6">N(2)-acetyl-L-2,4-diaminobutanoate deacetylase DoeB</fullName>
        <ecNumber evidence="6">3.5.1.125</ecNumber>
    </submittedName>
</protein>
<dbReference type="SUPFAM" id="SSF53187">
    <property type="entry name" value="Zn-dependent exopeptidases"/>
    <property type="match status" value="1"/>
</dbReference>
<dbReference type="GO" id="GO:0016788">
    <property type="term" value="F:hydrolase activity, acting on ester bonds"/>
    <property type="evidence" value="ECO:0007669"/>
    <property type="project" value="InterPro"/>
</dbReference>